<dbReference type="EC" id="5.1.3.2" evidence="3"/>
<dbReference type="Pfam" id="PF01370">
    <property type="entry name" value="Epimerase"/>
    <property type="match status" value="1"/>
</dbReference>
<dbReference type="PATRIC" id="fig|1280514.3.peg.981"/>
<dbReference type="InterPro" id="IPR036291">
    <property type="entry name" value="NAD(P)-bd_dom_sf"/>
</dbReference>
<dbReference type="Proteomes" id="UP000032360">
    <property type="component" value="Unassembled WGS sequence"/>
</dbReference>
<dbReference type="RefSeq" id="WP_160291720.1">
    <property type="nucleotide sequence ID" value="NZ_JXYS01000018.1"/>
</dbReference>
<gene>
    <name evidence="3" type="ORF">AXFE_07350</name>
</gene>
<dbReference type="GO" id="GO:0003978">
    <property type="term" value="F:UDP-glucose 4-epimerase activity"/>
    <property type="evidence" value="ECO:0007669"/>
    <property type="project" value="UniProtKB-EC"/>
</dbReference>
<dbReference type="AlphaFoldDB" id="A0A0D8HKS6"/>
<reference evidence="3 4" key="1">
    <citation type="submission" date="2015-01" db="EMBL/GenBank/DDBJ databases">
        <title>Draft genome of the acidophilic iron oxidizer Acidithrix ferrooxidans strain Py-F3.</title>
        <authorList>
            <person name="Poehlein A."/>
            <person name="Eisen S."/>
            <person name="Schloemann M."/>
            <person name="Johnson B.D."/>
            <person name="Daniel R."/>
            <person name="Muehling M."/>
        </authorList>
    </citation>
    <scope>NUCLEOTIDE SEQUENCE [LARGE SCALE GENOMIC DNA]</scope>
    <source>
        <strain evidence="3 4">Py-F3</strain>
    </source>
</reference>
<comment type="similarity">
    <text evidence="1">Belongs to the NAD(P)-dependent epimerase/dehydratase family.</text>
</comment>
<keyword evidence="4" id="KW-1185">Reference proteome</keyword>
<comment type="caution">
    <text evidence="3">The sequence shown here is derived from an EMBL/GenBank/DDBJ whole genome shotgun (WGS) entry which is preliminary data.</text>
</comment>
<dbReference type="InterPro" id="IPR001509">
    <property type="entry name" value="Epimerase_deHydtase"/>
</dbReference>
<dbReference type="SUPFAM" id="SSF51735">
    <property type="entry name" value="NAD(P)-binding Rossmann-fold domains"/>
    <property type="match status" value="1"/>
</dbReference>
<dbReference type="OrthoDB" id="9801785at2"/>
<proteinExistence type="inferred from homology"/>
<dbReference type="STRING" id="1280514.AXFE_07350"/>
<sequence>MVTGGAGFIGSHLVERLLSQGLFVDIVDDLSTGRLANLAYARAKWLGSLAFHQMDVRSASMIELTKRKRPSVIFHLAAQTDVTFSMDNPLEDVAVNLGGSLRILEAALGASCSKVIFAASAAIYGDPPADLLPLDESVSLDPISPYGASKRAVLDYLDIYRRNHDLEYTALVFANVYGPRQGCSRESGVISTFMERALAGRPCTIYGDGSQSRDFVHVDDVVDALVRSIDNGGGLVLNIGTSIETTIARLHEEIVHVTGSTLRPRLLPKREGEIQRSALSAVKAETQLGWHHFTSLSDGLMDLVDWYRSNPDEFVHRRINKASKEK</sequence>
<evidence type="ECO:0000313" key="3">
    <source>
        <dbReference type="EMBL" id="KJF18347.1"/>
    </source>
</evidence>
<dbReference type="EMBL" id="JXYS01000018">
    <property type="protein sequence ID" value="KJF18347.1"/>
    <property type="molecule type" value="Genomic_DNA"/>
</dbReference>
<evidence type="ECO:0000313" key="4">
    <source>
        <dbReference type="Proteomes" id="UP000032360"/>
    </source>
</evidence>
<feature type="domain" description="NAD-dependent epimerase/dehydratase" evidence="2">
    <location>
        <begin position="1"/>
        <end position="240"/>
    </location>
</feature>
<evidence type="ECO:0000256" key="1">
    <source>
        <dbReference type="ARBA" id="ARBA00007637"/>
    </source>
</evidence>
<protein>
    <submittedName>
        <fullName evidence="3">UDP-glucose 4-epimerase</fullName>
        <ecNumber evidence="3">5.1.3.2</ecNumber>
    </submittedName>
</protein>
<organism evidence="3 4">
    <name type="scientific">Acidithrix ferrooxidans</name>
    <dbReference type="NCBI Taxonomy" id="1280514"/>
    <lineage>
        <taxon>Bacteria</taxon>
        <taxon>Bacillati</taxon>
        <taxon>Actinomycetota</taxon>
        <taxon>Acidimicrobiia</taxon>
        <taxon>Acidimicrobiales</taxon>
        <taxon>Acidimicrobiaceae</taxon>
        <taxon>Acidithrix</taxon>
    </lineage>
</organism>
<dbReference type="PANTHER" id="PTHR43000">
    <property type="entry name" value="DTDP-D-GLUCOSE 4,6-DEHYDRATASE-RELATED"/>
    <property type="match status" value="1"/>
</dbReference>
<dbReference type="Gene3D" id="3.40.50.720">
    <property type="entry name" value="NAD(P)-binding Rossmann-like Domain"/>
    <property type="match status" value="1"/>
</dbReference>
<evidence type="ECO:0000259" key="2">
    <source>
        <dbReference type="Pfam" id="PF01370"/>
    </source>
</evidence>
<name>A0A0D8HKS6_9ACTN</name>
<accession>A0A0D8HKS6</accession>
<keyword evidence="3" id="KW-0413">Isomerase</keyword>